<dbReference type="PROSITE" id="PS51079">
    <property type="entry name" value="MBT"/>
    <property type="match status" value="4"/>
</dbReference>
<feature type="compositionally biased region" description="Low complexity" evidence="14">
    <location>
        <begin position="713"/>
        <end position="726"/>
    </location>
</feature>
<dbReference type="Gene3D" id="3.30.60.160">
    <property type="match status" value="1"/>
</dbReference>
<keyword evidence="2" id="KW-0479">Metal-binding</keyword>
<dbReference type="Pfam" id="PF21319">
    <property type="entry name" value="zf-FCS_1"/>
    <property type="match status" value="1"/>
</dbReference>
<dbReference type="Pfam" id="PF02820">
    <property type="entry name" value="MBT"/>
    <property type="match status" value="4"/>
</dbReference>
<feature type="compositionally biased region" description="Basic residues" evidence="14">
    <location>
        <begin position="697"/>
        <end position="708"/>
    </location>
</feature>
<dbReference type="InterPro" id="IPR038603">
    <property type="entry name" value="Znf_FCS_sf"/>
</dbReference>
<evidence type="ECO:0000256" key="14">
    <source>
        <dbReference type="SAM" id="MobiDB-lite"/>
    </source>
</evidence>
<feature type="region of interest" description="Disordered" evidence="14">
    <location>
        <begin position="681"/>
        <end position="737"/>
    </location>
</feature>
<dbReference type="InterPro" id="IPR013761">
    <property type="entry name" value="SAM/pointed_sf"/>
</dbReference>
<dbReference type="GO" id="GO:0008270">
    <property type="term" value="F:zinc ion binding"/>
    <property type="evidence" value="ECO:0007669"/>
    <property type="project" value="UniProtKB-KW"/>
</dbReference>
<evidence type="ECO:0000256" key="3">
    <source>
        <dbReference type="ARBA" id="ARBA00022737"/>
    </source>
</evidence>
<keyword evidence="6" id="KW-0156">Chromatin regulator</keyword>
<keyword evidence="5" id="KW-0862">Zinc</keyword>
<accession>A0AAV8VET5</accession>
<evidence type="ECO:0000256" key="12">
    <source>
        <dbReference type="PROSITE-ProRule" id="PRU00459"/>
    </source>
</evidence>
<comment type="caution">
    <text evidence="17">The sequence shown here is derived from an EMBL/GenBank/DDBJ whole genome shotgun (WGS) entry which is preliminary data.</text>
</comment>
<dbReference type="PROSITE" id="PS51024">
    <property type="entry name" value="ZF_FCS"/>
    <property type="match status" value="1"/>
</dbReference>
<dbReference type="PROSITE" id="PS50105">
    <property type="entry name" value="SAM_DOMAIN"/>
    <property type="match status" value="1"/>
</dbReference>
<feature type="repeat" description="MBT" evidence="12">
    <location>
        <begin position="470"/>
        <end position="579"/>
    </location>
</feature>
<sequence length="942" mass="105967">YNTMPGVADMGMVWMGAGQASSDISMGLAGNDNNVLDHESMYYTPSHHSMSNQSLDDLHTVHSSHMDTMENFDMMNFMDMKHDSNDSSYAEDENSQPVYMITTATQTLPCPTRKIKPIKHPGLVLKTPIAYHSNTDPSVIPIQKDGIAVCEKCGAIGVKHAFYTRERRFCSMACARGYSGLIPEPLPQANQNTPDNKQHYAKYRFSMKMEADFTDTYIEQPFPQLSPSTEVSTVDDTLPLIRRKPAELANSFDWDSQLNDQYFVAAPVTCFKHAPMADIWENIMVGMKVEVENTDCDSASDAFPDSFWVATVMKIVGYKAQLRYEGFGSNSSKDFWVSLCSSQVHPVGWCATRGKPLIPPKTIEDKYSDWKDFLRKRLTGARTLPSNYSNKTSDSLKSRFECGLNLEVVDKNRISQVKVAIVHKIVGKRLNVRYYDMSPDDAGFWCHEDSPLLHPVGWAKKVNHRLVAPINYLERVSQGMFDDDDATDYLFTPFQVGSLEHCHNGFSIGMKLEAIDPLNLSSICVATVMDVLNYGYIMIRIDTYDSDITGADWFCYHVKSPCIFPVGFCEKHNIPLTPPKGYDQASFNWHTYLQKTNNIPADPSLFNNYVPLHGFVPGMKIEAADLMDPRLVCVATVAKVVGRLLKVHFDGWEEEYDQWLDCESPDIYPVGWCQSVGHKLEGPPVVPKPTAQVIKSPKVKKKGRKKKVKDGPLKSSSSTSTSTTSTKLPKTEMEIEETFDMPDLKTDIEKMKHDMKKEMEKMKRQGREAEKVKYDLKKENENVICNESDVNVDNQGPEAGQEPAGPDQNLPVSADVNPPSERKVTSYINANNISTKSIPRLVDASSSNCEIGDLCPEEWNVFDVAQFLRVNDCANYCDSFSKQKVDGKMLFGLSKEDILDFTGGKVGPSLKIFDLIQQLKIKVTQLRHMKANIKKTLIVPNY</sequence>
<feature type="domain" description="FCS-type" evidence="16">
    <location>
        <begin position="141"/>
        <end position="176"/>
    </location>
</feature>
<dbReference type="SMART" id="SM00454">
    <property type="entry name" value="SAM"/>
    <property type="match status" value="1"/>
</dbReference>
<feature type="repeat" description="MBT" evidence="12">
    <location>
        <begin position="252"/>
        <end position="360"/>
    </location>
</feature>
<dbReference type="AlphaFoldDB" id="A0AAV8VET5"/>
<dbReference type="GO" id="GO:0042393">
    <property type="term" value="F:histone binding"/>
    <property type="evidence" value="ECO:0007669"/>
    <property type="project" value="TreeGrafter"/>
</dbReference>
<proteinExistence type="predicted"/>
<organism evidence="17 18">
    <name type="scientific">Exocentrus adspersus</name>
    <dbReference type="NCBI Taxonomy" id="1586481"/>
    <lineage>
        <taxon>Eukaryota</taxon>
        <taxon>Metazoa</taxon>
        <taxon>Ecdysozoa</taxon>
        <taxon>Arthropoda</taxon>
        <taxon>Hexapoda</taxon>
        <taxon>Insecta</taxon>
        <taxon>Pterygota</taxon>
        <taxon>Neoptera</taxon>
        <taxon>Endopterygota</taxon>
        <taxon>Coleoptera</taxon>
        <taxon>Polyphaga</taxon>
        <taxon>Cucujiformia</taxon>
        <taxon>Chrysomeloidea</taxon>
        <taxon>Cerambycidae</taxon>
        <taxon>Lamiinae</taxon>
        <taxon>Acanthocinini</taxon>
        <taxon>Exocentrus</taxon>
    </lineage>
</organism>
<dbReference type="PANTHER" id="PTHR12247">
    <property type="entry name" value="POLYCOMB GROUP PROTEIN"/>
    <property type="match status" value="1"/>
</dbReference>
<evidence type="ECO:0000313" key="18">
    <source>
        <dbReference type="Proteomes" id="UP001159042"/>
    </source>
</evidence>
<protein>
    <recommendedName>
        <fullName evidence="19">Polycomb protein Sfmbt</fullName>
    </recommendedName>
</protein>
<evidence type="ECO:0000256" key="6">
    <source>
        <dbReference type="ARBA" id="ARBA00022853"/>
    </source>
</evidence>
<evidence type="ECO:0000256" key="7">
    <source>
        <dbReference type="ARBA" id="ARBA00023015"/>
    </source>
</evidence>
<dbReference type="EMBL" id="JANEYG010000117">
    <property type="protein sequence ID" value="KAJ8912653.1"/>
    <property type="molecule type" value="Genomic_DNA"/>
</dbReference>
<dbReference type="InterPro" id="IPR012313">
    <property type="entry name" value="Znf_FCS"/>
</dbReference>
<dbReference type="Proteomes" id="UP001159042">
    <property type="component" value="Unassembled WGS sequence"/>
</dbReference>
<feature type="repeat" description="MBT" evidence="12">
    <location>
        <begin position="587"/>
        <end position="683"/>
    </location>
</feature>
<evidence type="ECO:0000256" key="5">
    <source>
        <dbReference type="ARBA" id="ARBA00022833"/>
    </source>
</evidence>
<dbReference type="Gene3D" id="1.10.150.50">
    <property type="entry name" value="Transcription Factor, Ets-1"/>
    <property type="match status" value="1"/>
</dbReference>
<reference evidence="17 18" key="1">
    <citation type="journal article" date="2023" name="Insect Mol. Biol.">
        <title>Genome sequencing provides insights into the evolution of gene families encoding plant cell wall-degrading enzymes in longhorned beetles.</title>
        <authorList>
            <person name="Shin N.R."/>
            <person name="Okamura Y."/>
            <person name="Kirsch R."/>
            <person name="Pauchet Y."/>
        </authorList>
    </citation>
    <scope>NUCLEOTIDE SEQUENCE [LARGE SCALE GENOMIC DNA]</scope>
    <source>
        <strain evidence="17">EAD_L_NR</strain>
    </source>
</reference>
<evidence type="ECO:0000256" key="2">
    <source>
        <dbReference type="ARBA" id="ARBA00022723"/>
    </source>
</evidence>
<evidence type="ECO:0000256" key="10">
    <source>
        <dbReference type="ARBA" id="ARBA00023242"/>
    </source>
</evidence>
<dbReference type="PANTHER" id="PTHR12247:SF104">
    <property type="entry name" value="POLYCOMB PROTEIN SFMBT"/>
    <property type="match status" value="1"/>
</dbReference>
<feature type="domain" description="SAM" evidence="15">
    <location>
        <begin position="859"/>
        <end position="922"/>
    </location>
</feature>
<dbReference type="CDD" id="cd20100">
    <property type="entry name" value="MBT_dSfmbt-like_rpt4"/>
    <property type="match status" value="1"/>
</dbReference>
<feature type="non-terminal residue" evidence="17">
    <location>
        <position position="1"/>
    </location>
</feature>
<dbReference type="GO" id="GO:0003682">
    <property type="term" value="F:chromatin binding"/>
    <property type="evidence" value="ECO:0007669"/>
    <property type="project" value="TreeGrafter"/>
</dbReference>
<dbReference type="Gene3D" id="2.30.30.140">
    <property type="match status" value="4"/>
</dbReference>
<comment type="subcellular location">
    <subcellularLocation>
        <location evidence="1">Nucleus</location>
    </subcellularLocation>
</comment>
<dbReference type="InterPro" id="IPR004092">
    <property type="entry name" value="Mbt"/>
</dbReference>
<evidence type="ECO:0000256" key="1">
    <source>
        <dbReference type="ARBA" id="ARBA00004123"/>
    </source>
</evidence>
<dbReference type="Pfam" id="PF00536">
    <property type="entry name" value="SAM_1"/>
    <property type="match status" value="1"/>
</dbReference>
<evidence type="ECO:0000256" key="8">
    <source>
        <dbReference type="ARBA" id="ARBA00023125"/>
    </source>
</evidence>
<keyword evidence="8" id="KW-0238">DNA-binding</keyword>
<keyword evidence="13" id="KW-0175">Coiled coil</keyword>
<evidence type="ECO:0000259" key="16">
    <source>
        <dbReference type="PROSITE" id="PS51024"/>
    </source>
</evidence>
<feature type="region of interest" description="Disordered" evidence="14">
    <location>
        <begin position="785"/>
        <end position="811"/>
    </location>
</feature>
<dbReference type="GO" id="GO:0003677">
    <property type="term" value="F:DNA binding"/>
    <property type="evidence" value="ECO:0007669"/>
    <property type="project" value="UniProtKB-KW"/>
</dbReference>
<keyword evidence="9" id="KW-0804">Transcription</keyword>
<dbReference type="InterPro" id="IPR050548">
    <property type="entry name" value="PcG_chromatin_remod_factors"/>
</dbReference>
<keyword evidence="10" id="KW-0539">Nucleus</keyword>
<keyword evidence="4 11" id="KW-0863">Zinc-finger</keyword>
<evidence type="ECO:0000256" key="9">
    <source>
        <dbReference type="ARBA" id="ARBA00023163"/>
    </source>
</evidence>
<name>A0AAV8VET5_9CUCU</name>
<dbReference type="CDD" id="cd20119">
    <property type="entry name" value="MBT_dSfmbt_rpt1"/>
    <property type="match status" value="1"/>
</dbReference>
<dbReference type="CDD" id="cd09580">
    <property type="entry name" value="SAM_Scm-like-4MBT"/>
    <property type="match status" value="1"/>
</dbReference>
<feature type="compositionally biased region" description="Polar residues" evidence="14">
    <location>
        <begin position="785"/>
        <end position="794"/>
    </location>
</feature>
<gene>
    <name evidence="17" type="ORF">NQ315_012729</name>
</gene>
<evidence type="ECO:0000256" key="11">
    <source>
        <dbReference type="PROSITE-ProRule" id="PRU00367"/>
    </source>
</evidence>
<evidence type="ECO:0000313" key="17">
    <source>
        <dbReference type="EMBL" id="KAJ8912653.1"/>
    </source>
</evidence>
<keyword evidence="3" id="KW-0677">Repeat</keyword>
<keyword evidence="7" id="KW-0805">Transcription regulation</keyword>
<feature type="repeat" description="MBT" evidence="12">
    <location>
        <begin position="368"/>
        <end position="469"/>
    </location>
</feature>
<dbReference type="GO" id="GO:0031507">
    <property type="term" value="P:heterochromatin formation"/>
    <property type="evidence" value="ECO:0007669"/>
    <property type="project" value="InterPro"/>
</dbReference>
<evidence type="ECO:0000259" key="15">
    <source>
        <dbReference type="PROSITE" id="PS50105"/>
    </source>
</evidence>
<dbReference type="InterPro" id="IPR037605">
    <property type="entry name" value="Sfmbt_SAM"/>
</dbReference>
<dbReference type="InterPro" id="IPR001660">
    <property type="entry name" value="SAM"/>
</dbReference>
<feature type="coiled-coil region" evidence="13">
    <location>
        <begin position="745"/>
        <end position="779"/>
    </location>
</feature>
<evidence type="ECO:0000256" key="4">
    <source>
        <dbReference type="ARBA" id="ARBA00022771"/>
    </source>
</evidence>
<evidence type="ECO:0000256" key="13">
    <source>
        <dbReference type="SAM" id="Coils"/>
    </source>
</evidence>
<dbReference type="InterPro" id="IPR047358">
    <property type="entry name" value="MBT_dSfmbt_rpt1"/>
</dbReference>
<evidence type="ECO:0008006" key="19">
    <source>
        <dbReference type="Google" id="ProtNLM"/>
    </source>
</evidence>
<dbReference type="SMART" id="SM00561">
    <property type="entry name" value="MBT"/>
    <property type="match status" value="4"/>
</dbReference>
<dbReference type="SUPFAM" id="SSF63748">
    <property type="entry name" value="Tudor/PWWP/MBT"/>
    <property type="match status" value="4"/>
</dbReference>
<dbReference type="GO" id="GO:0045892">
    <property type="term" value="P:negative regulation of DNA-templated transcription"/>
    <property type="evidence" value="ECO:0007669"/>
    <property type="project" value="TreeGrafter"/>
</dbReference>
<dbReference type="GO" id="GO:0005634">
    <property type="term" value="C:nucleus"/>
    <property type="evidence" value="ECO:0007669"/>
    <property type="project" value="UniProtKB-SubCell"/>
</dbReference>
<keyword evidence="18" id="KW-1185">Reference proteome</keyword>
<dbReference type="SUPFAM" id="SSF47769">
    <property type="entry name" value="SAM/Pointed domain"/>
    <property type="match status" value="1"/>
</dbReference>